<dbReference type="Gene3D" id="1.10.10.10">
    <property type="entry name" value="Winged helix-like DNA-binding domain superfamily/Winged helix DNA-binding domain"/>
    <property type="match status" value="1"/>
</dbReference>
<name>A0A5U2X032_SALER</name>
<accession>A0A5U2X032</accession>
<dbReference type="RefSeq" id="WP_080168962.1">
    <property type="nucleotide sequence ID" value="NZ_MXUX01000027.1"/>
</dbReference>
<sequence>MNDINIMNQQQIARAFRVDRTTVRAWTKRGLPFIQGDQGKENQYHHGITMWWMLGDEFARDRALNLTAVQKIIYARHLATKIQPIEPDEDMASEEVMLDMLSVIGIPHDDVIRDVGFIRGLVTSLQHKSDRKRSHKRGK</sequence>
<dbReference type="AlphaFoldDB" id="A0A5U2X032"/>
<organism evidence="1">
    <name type="scientific">Salmonella enterica</name>
    <name type="common">Salmonella choleraesuis</name>
    <dbReference type="NCBI Taxonomy" id="28901"/>
    <lineage>
        <taxon>Bacteria</taxon>
        <taxon>Pseudomonadati</taxon>
        <taxon>Pseudomonadota</taxon>
        <taxon>Gammaproteobacteria</taxon>
        <taxon>Enterobacterales</taxon>
        <taxon>Enterobacteriaceae</taxon>
        <taxon>Salmonella</taxon>
    </lineage>
</organism>
<dbReference type="InterPro" id="IPR009061">
    <property type="entry name" value="DNA-bd_dom_put_sf"/>
</dbReference>
<dbReference type="SUPFAM" id="SSF46955">
    <property type="entry name" value="Putative DNA-binding domain"/>
    <property type="match status" value="1"/>
</dbReference>
<gene>
    <name evidence="1" type="ORF">QQ56_18755</name>
</gene>
<dbReference type="EMBL" id="AAGLCG010000061">
    <property type="protein sequence ID" value="EBP2342091.1"/>
    <property type="molecule type" value="Genomic_DNA"/>
</dbReference>
<comment type="caution">
    <text evidence="1">The sequence shown here is derived from an EMBL/GenBank/DDBJ whole genome shotgun (WGS) entry which is preliminary data.</text>
</comment>
<dbReference type="InterPro" id="IPR036388">
    <property type="entry name" value="WH-like_DNA-bd_sf"/>
</dbReference>
<reference evidence="1" key="1">
    <citation type="submission" date="2018-07" db="EMBL/GenBank/DDBJ databases">
        <authorList>
            <consortium name="GenomeTrakr network: Whole genome sequencing for foodborne pathogen traceback"/>
        </authorList>
    </citation>
    <scope>NUCLEOTIDE SEQUENCE</scope>
    <source>
        <strain evidence="1">FLUFL-694</strain>
    </source>
</reference>
<evidence type="ECO:0000313" key="1">
    <source>
        <dbReference type="EMBL" id="EBP2342091.1"/>
    </source>
</evidence>
<protein>
    <submittedName>
        <fullName evidence="1">Uncharacterized protein</fullName>
    </submittedName>
</protein>
<proteinExistence type="predicted"/>